<dbReference type="Proteomes" id="UP000314985">
    <property type="component" value="Chromosome 4"/>
</dbReference>
<dbReference type="AlphaFoldDB" id="A0A4X1SUL9"/>
<reference evidence="1" key="2">
    <citation type="submission" date="2025-05" db="UniProtKB">
        <authorList>
            <consortium name="Ensembl"/>
        </authorList>
    </citation>
    <scope>IDENTIFICATION</scope>
</reference>
<sequence length="177" mass="20703">MKDLDIRPDTIKLLEENIGQTLPDINESNIFSDPPPRVMTIKTNINKWDLIKRKSFCTAKETLNKTKRKPTEWEKIFASEATDKGLISTIYKHLLYLHTKKTNNPIQKWAEDLNRQFSKEDIQMAKNHMKRCSASLIIREMQIKTTRRYHLTPARMAIIQKSTNNKCWRGCGEKGTL</sequence>
<protein>
    <submittedName>
        <fullName evidence="1">Uncharacterized protein</fullName>
    </submittedName>
</protein>
<accession>A0A4X1SUL9</accession>
<organism evidence="1 2">
    <name type="scientific">Sus scrofa</name>
    <name type="common">Pig</name>
    <dbReference type="NCBI Taxonomy" id="9823"/>
    <lineage>
        <taxon>Eukaryota</taxon>
        <taxon>Metazoa</taxon>
        <taxon>Chordata</taxon>
        <taxon>Craniata</taxon>
        <taxon>Vertebrata</taxon>
        <taxon>Euteleostomi</taxon>
        <taxon>Mammalia</taxon>
        <taxon>Eutheria</taxon>
        <taxon>Laurasiatheria</taxon>
        <taxon>Artiodactyla</taxon>
        <taxon>Suina</taxon>
        <taxon>Suidae</taxon>
        <taxon>Sus</taxon>
    </lineage>
</organism>
<dbReference type="Ensembl" id="ENSSSCT00070007983.1">
    <property type="protein sequence ID" value="ENSSSCP00070006567.1"/>
    <property type="gene ID" value="ENSSSCG00070004236.1"/>
</dbReference>
<proteinExistence type="predicted"/>
<evidence type="ECO:0000313" key="1">
    <source>
        <dbReference type="Ensembl" id="ENSSSCP00070006567.1"/>
    </source>
</evidence>
<evidence type="ECO:0000313" key="2">
    <source>
        <dbReference type="Proteomes" id="UP000314985"/>
    </source>
</evidence>
<reference evidence="1 2" key="1">
    <citation type="submission" date="2017-08" db="EMBL/GenBank/DDBJ databases">
        <title>USMARCv1.0.</title>
        <authorList>
            <person name="Hannum G.I."/>
            <person name="Koren S."/>
            <person name="Schroeder S.G."/>
            <person name="Chin S.C."/>
            <person name="Nonneman D.J."/>
            <person name="Becker S.A."/>
            <person name="Rosen B.D."/>
            <person name="Bickhart D.M."/>
            <person name="Putnam N.H."/>
            <person name="Green R.E."/>
            <person name="Tuggle C.K."/>
            <person name="Liu H."/>
            <person name="Rohrer G.A."/>
            <person name="Warr A."/>
            <person name="Hall R."/>
            <person name="Kim K."/>
            <person name="Hume D.A."/>
            <person name="Talbot R."/>
            <person name="Chow W."/>
            <person name="Howe K."/>
            <person name="Schwartz A.S."/>
            <person name="Watson M."/>
            <person name="Archibald A.L."/>
            <person name="Phillippy A.M."/>
            <person name="Smith T.P.L."/>
        </authorList>
    </citation>
    <scope>NUCLEOTIDE SEQUENCE [LARGE SCALE GENOMIC DNA]</scope>
</reference>
<dbReference type="Ensembl" id="ENSSSCT00070007987.1">
    <property type="protein sequence ID" value="ENSSSCP00070006571.1"/>
    <property type="gene ID" value="ENSSSCG00070004236.1"/>
</dbReference>
<name>A0A4X1SUL9_PIG</name>